<dbReference type="InterPro" id="IPR011129">
    <property type="entry name" value="CSD"/>
</dbReference>
<dbReference type="GO" id="GO:0003730">
    <property type="term" value="F:mRNA 3'-UTR binding"/>
    <property type="evidence" value="ECO:0007669"/>
    <property type="project" value="TreeGrafter"/>
</dbReference>
<dbReference type="SMART" id="SM00357">
    <property type="entry name" value="CSP"/>
    <property type="match status" value="1"/>
</dbReference>
<dbReference type="PANTHER" id="PTHR12962">
    <property type="entry name" value="CALCIUM-REGULATED HEAT STABLE PROTEIN CRHSP-24-RELATED"/>
    <property type="match status" value="1"/>
</dbReference>
<organism evidence="4 5">
    <name type="scientific">Desulfotalea psychrophila (strain LSv54 / DSM 12343)</name>
    <dbReference type="NCBI Taxonomy" id="177439"/>
    <lineage>
        <taxon>Bacteria</taxon>
        <taxon>Pseudomonadati</taxon>
        <taxon>Thermodesulfobacteriota</taxon>
        <taxon>Desulfobulbia</taxon>
        <taxon>Desulfobulbales</taxon>
        <taxon>Desulfocapsaceae</taxon>
        <taxon>Desulfotalea</taxon>
    </lineage>
</organism>
<dbReference type="eggNOG" id="COG1278">
    <property type="taxonomic scope" value="Bacteria"/>
</dbReference>
<evidence type="ECO:0000256" key="2">
    <source>
        <dbReference type="SAM" id="Phobius"/>
    </source>
</evidence>
<dbReference type="HOGENOM" id="CLU_098919_0_1_7"/>
<reference evidence="5" key="1">
    <citation type="journal article" date="2004" name="Environ. Microbiol.">
        <title>The genome of Desulfotalea psychrophila, a sulfate-reducing bacterium from permanently cold Arctic sediments.</title>
        <authorList>
            <person name="Rabus R."/>
            <person name="Ruepp A."/>
            <person name="Frickey T."/>
            <person name="Rattei T."/>
            <person name="Fartmann B."/>
            <person name="Stark M."/>
            <person name="Bauer M."/>
            <person name="Zibat A."/>
            <person name="Lombardot T."/>
            <person name="Becker I."/>
            <person name="Amann J."/>
            <person name="Gellner K."/>
            <person name="Teeling H."/>
            <person name="Leuschner W.D."/>
            <person name="Gloeckner F.-O."/>
            <person name="Lupas A.N."/>
            <person name="Amann R."/>
            <person name="Klenk H.-P."/>
        </authorList>
    </citation>
    <scope>NUCLEOTIDE SEQUENCE [LARGE SCALE GENOMIC DNA]</scope>
    <source>
        <strain evidence="5">DSM 12343 / LSv54</strain>
    </source>
</reference>
<evidence type="ECO:0000259" key="3">
    <source>
        <dbReference type="PROSITE" id="PS51857"/>
    </source>
</evidence>
<dbReference type="AlphaFoldDB" id="Q6ARQ9"/>
<dbReference type="CDD" id="cd04458">
    <property type="entry name" value="CSP_CDS"/>
    <property type="match status" value="1"/>
</dbReference>
<keyword evidence="5" id="KW-1185">Reference proteome</keyword>
<gene>
    <name evidence="4" type="ordered locus">DP0237</name>
</gene>
<accession>Q6ARQ9</accession>
<dbReference type="EMBL" id="CR522870">
    <property type="protein sequence ID" value="CAG34966.1"/>
    <property type="molecule type" value="Genomic_DNA"/>
</dbReference>
<dbReference type="Pfam" id="PF00313">
    <property type="entry name" value="CSD"/>
    <property type="match status" value="1"/>
</dbReference>
<dbReference type="STRING" id="177439.DP0237"/>
<name>Q6ARQ9_DESPS</name>
<feature type="transmembrane region" description="Helical" evidence="2">
    <location>
        <begin position="99"/>
        <end position="118"/>
    </location>
</feature>
<dbReference type="PANTHER" id="PTHR12962:SF1">
    <property type="entry name" value="COLD SHOCK DOMAIN-CONTAINING PROTEIN CG9705"/>
    <property type="match status" value="1"/>
</dbReference>
<sequence length="195" mass="21841">MATVRLQGKIEKWVGERGFGFIKSEKSAKSIFVHISAFDRAISRAPRVGDTISYCLRTDHNGKTKAVDAIIKGLPLRKRRERSQPTGQRPYKKQETKNSWRIFVICLALLIGFASLFYNRLQASADQTVTGIPLGGIDETFVQREQLSLNYSCAGKIHCPEMTSCQEAQFYLSNCPDVKLDGDGDGIPCEEQFCN</sequence>
<evidence type="ECO:0000256" key="1">
    <source>
        <dbReference type="ARBA" id="ARBA00022553"/>
    </source>
</evidence>
<dbReference type="InterPro" id="IPR012340">
    <property type="entry name" value="NA-bd_OB-fold"/>
</dbReference>
<dbReference type="GO" id="GO:0005829">
    <property type="term" value="C:cytosol"/>
    <property type="evidence" value="ECO:0007669"/>
    <property type="project" value="UniProtKB-ARBA"/>
</dbReference>
<dbReference type="SUPFAM" id="SSF50249">
    <property type="entry name" value="Nucleic acid-binding proteins"/>
    <property type="match status" value="1"/>
</dbReference>
<dbReference type="KEGG" id="dps:DP0237"/>
<dbReference type="Pfam" id="PF05901">
    <property type="entry name" value="Excalibur"/>
    <property type="match status" value="1"/>
</dbReference>
<dbReference type="PROSITE" id="PS51857">
    <property type="entry name" value="CSD_2"/>
    <property type="match status" value="1"/>
</dbReference>
<keyword evidence="1" id="KW-0597">Phosphoprotein</keyword>
<protein>
    <submittedName>
        <fullName evidence="4">Hypothetical cold-shock protein</fullName>
    </submittedName>
</protein>
<dbReference type="Proteomes" id="UP000000602">
    <property type="component" value="Chromosome"/>
</dbReference>
<evidence type="ECO:0000313" key="5">
    <source>
        <dbReference type="Proteomes" id="UP000000602"/>
    </source>
</evidence>
<keyword evidence="2" id="KW-1133">Transmembrane helix</keyword>
<dbReference type="RefSeq" id="WP_011187482.1">
    <property type="nucleotide sequence ID" value="NC_006138.1"/>
</dbReference>
<proteinExistence type="predicted"/>
<keyword evidence="2" id="KW-0472">Membrane</keyword>
<dbReference type="GO" id="GO:0043488">
    <property type="term" value="P:regulation of mRNA stability"/>
    <property type="evidence" value="ECO:0007669"/>
    <property type="project" value="TreeGrafter"/>
</dbReference>
<dbReference type="InterPro" id="IPR008613">
    <property type="entry name" value="Excalibur_Ca-bd_domain"/>
</dbReference>
<feature type="domain" description="CSD" evidence="3">
    <location>
        <begin position="5"/>
        <end position="71"/>
    </location>
</feature>
<keyword evidence="2" id="KW-0812">Transmembrane</keyword>
<dbReference type="InterPro" id="IPR002059">
    <property type="entry name" value="CSP_DNA-bd"/>
</dbReference>
<dbReference type="Gene3D" id="2.40.50.140">
    <property type="entry name" value="Nucleic acid-binding proteins"/>
    <property type="match status" value="1"/>
</dbReference>
<evidence type="ECO:0000313" key="4">
    <source>
        <dbReference type="EMBL" id="CAG34966.1"/>
    </source>
</evidence>
<dbReference type="InterPro" id="IPR052069">
    <property type="entry name" value="Ca-reg_mRNA-binding_domain"/>
</dbReference>
<dbReference type="OrthoDB" id="72963at2"/>